<dbReference type="InterPro" id="IPR032675">
    <property type="entry name" value="LRR_dom_sf"/>
</dbReference>
<protein>
    <recommendedName>
        <fullName evidence="13">Protein kinase domain-containing protein</fullName>
    </recommendedName>
</protein>
<keyword evidence="5" id="KW-0677">Repeat</keyword>
<dbReference type="GO" id="GO:0004672">
    <property type="term" value="F:protein kinase activity"/>
    <property type="evidence" value="ECO:0007669"/>
    <property type="project" value="InterPro"/>
</dbReference>
<evidence type="ECO:0000256" key="7">
    <source>
        <dbReference type="ARBA" id="ARBA00023136"/>
    </source>
</evidence>
<proteinExistence type="predicted"/>
<dbReference type="GO" id="GO:0005524">
    <property type="term" value="F:ATP binding"/>
    <property type="evidence" value="ECO:0007669"/>
    <property type="project" value="UniProtKB-UniRule"/>
</dbReference>
<dbReference type="Gene3D" id="3.80.10.10">
    <property type="entry name" value="Ribonuclease Inhibitor"/>
    <property type="match status" value="4"/>
</dbReference>
<evidence type="ECO:0000313" key="15">
    <source>
        <dbReference type="Proteomes" id="UP000807159"/>
    </source>
</evidence>
<reference evidence="14" key="1">
    <citation type="journal article" date="2021" name="J. Hered.">
        <title>Genome Assembly of Salicaceae Populus deltoides (Eastern Cottonwood) I-69 Based on Nanopore Sequencing and Hi-C Technologies.</title>
        <authorList>
            <person name="Bai S."/>
            <person name="Wu H."/>
            <person name="Zhang J."/>
            <person name="Pan Z."/>
            <person name="Zhao W."/>
            <person name="Li Z."/>
            <person name="Tong C."/>
        </authorList>
    </citation>
    <scope>NUCLEOTIDE SEQUENCE</scope>
    <source>
        <tissue evidence="14">Leaf</tissue>
    </source>
</reference>
<evidence type="ECO:0000256" key="4">
    <source>
        <dbReference type="ARBA" id="ARBA00022729"/>
    </source>
</evidence>
<organism evidence="14 15">
    <name type="scientific">Populus deltoides</name>
    <name type="common">Eastern poplar</name>
    <name type="synonym">Eastern cottonwood</name>
    <dbReference type="NCBI Taxonomy" id="3696"/>
    <lineage>
        <taxon>Eukaryota</taxon>
        <taxon>Viridiplantae</taxon>
        <taxon>Streptophyta</taxon>
        <taxon>Embryophyta</taxon>
        <taxon>Tracheophyta</taxon>
        <taxon>Spermatophyta</taxon>
        <taxon>Magnoliopsida</taxon>
        <taxon>eudicotyledons</taxon>
        <taxon>Gunneridae</taxon>
        <taxon>Pentapetalae</taxon>
        <taxon>rosids</taxon>
        <taxon>fabids</taxon>
        <taxon>Malpighiales</taxon>
        <taxon>Salicaceae</taxon>
        <taxon>Saliceae</taxon>
        <taxon>Populus</taxon>
    </lineage>
</organism>
<evidence type="ECO:0000313" key="14">
    <source>
        <dbReference type="EMBL" id="KAH8509914.1"/>
    </source>
</evidence>
<evidence type="ECO:0000256" key="9">
    <source>
        <dbReference type="PROSITE-ProRule" id="PRU10141"/>
    </source>
</evidence>
<feature type="chain" id="PRO_5035793090" description="Protein kinase domain-containing protein" evidence="12">
    <location>
        <begin position="23"/>
        <end position="809"/>
    </location>
</feature>
<dbReference type="InterPro" id="IPR000719">
    <property type="entry name" value="Prot_kinase_dom"/>
</dbReference>
<dbReference type="InterPro" id="IPR001611">
    <property type="entry name" value="Leu-rich_rpt"/>
</dbReference>
<keyword evidence="6 11" id="KW-1133">Transmembrane helix</keyword>
<evidence type="ECO:0000256" key="2">
    <source>
        <dbReference type="ARBA" id="ARBA00022614"/>
    </source>
</evidence>
<dbReference type="AlphaFoldDB" id="A0A8T2YXC2"/>
<keyword evidence="9" id="KW-0547">Nucleotide-binding</keyword>
<evidence type="ECO:0000259" key="13">
    <source>
        <dbReference type="PROSITE" id="PS50011"/>
    </source>
</evidence>
<accession>A0A8T2YXC2</accession>
<dbReference type="Pfam" id="PF07714">
    <property type="entry name" value="PK_Tyr_Ser-Thr"/>
    <property type="match status" value="1"/>
</dbReference>
<dbReference type="InterPro" id="IPR017441">
    <property type="entry name" value="Protein_kinase_ATP_BS"/>
</dbReference>
<dbReference type="Gene3D" id="1.10.510.10">
    <property type="entry name" value="Transferase(Phosphotransferase) domain 1"/>
    <property type="match status" value="1"/>
</dbReference>
<dbReference type="SUPFAM" id="SSF56112">
    <property type="entry name" value="Protein kinase-like (PK-like)"/>
    <property type="match status" value="1"/>
</dbReference>
<dbReference type="PROSITE" id="PS50011">
    <property type="entry name" value="PROTEIN_KINASE_DOM"/>
    <property type="match status" value="1"/>
</dbReference>
<evidence type="ECO:0000256" key="11">
    <source>
        <dbReference type="SAM" id="Phobius"/>
    </source>
</evidence>
<evidence type="ECO:0000256" key="8">
    <source>
        <dbReference type="ARBA" id="ARBA00023180"/>
    </source>
</evidence>
<dbReference type="PROSITE" id="PS00107">
    <property type="entry name" value="PROTEIN_KINASE_ATP"/>
    <property type="match status" value="1"/>
</dbReference>
<keyword evidence="7 11" id="KW-0472">Membrane</keyword>
<keyword evidence="8" id="KW-0325">Glycoprotein</keyword>
<evidence type="ECO:0000256" key="10">
    <source>
        <dbReference type="SAM" id="MobiDB-lite"/>
    </source>
</evidence>
<evidence type="ECO:0000256" key="5">
    <source>
        <dbReference type="ARBA" id="ARBA00022737"/>
    </source>
</evidence>
<dbReference type="InterPro" id="IPR001245">
    <property type="entry name" value="Ser-Thr/Tyr_kinase_cat_dom"/>
</dbReference>
<dbReference type="SUPFAM" id="SSF52058">
    <property type="entry name" value="L domain-like"/>
    <property type="match status" value="1"/>
</dbReference>
<feature type="binding site" evidence="9">
    <location>
        <position position="639"/>
    </location>
    <ligand>
        <name>ATP</name>
        <dbReference type="ChEBI" id="CHEBI:30616"/>
    </ligand>
</feature>
<comment type="subcellular location">
    <subcellularLocation>
        <location evidence="1">Membrane</location>
    </subcellularLocation>
</comment>
<feature type="domain" description="Protein kinase" evidence="13">
    <location>
        <begin position="611"/>
        <end position="809"/>
    </location>
</feature>
<dbReference type="FunFam" id="3.30.200.20:FF:000328">
    <property type="entry name" value="Leucine-rich repeat protein kinase family protein"/>
    <property type="match status" value="1"/>
</dbReference>
<feature type="region of interest" description="Disordered" evidence="10">
    <location>
        <begin position="773"/>
        <end position="809"/>
    </location>
</feature>
<feature type="transmembrane region" description="Helical" evidence="11">
    <location>
        <begin position="541"/>
        <end position="563"/>
    </location>
</feature>
<feature type="signal peptide" evidence="12">
    <location>
        <begin position="1"/>
        <end position="22"/>
    </location>
</feature>
<keyword evidence="3 11" id="KW-0812">Transmembrane</keyword>
<feature type="compositionally biased region" description="Low complexity" evidence="10">
    <location>
        <begin position="778"/>
        <end position="789"/>
    </location>
</feature>
<evidence type="ECO:0000256" key="1">
    <source>
        <dbReference type="ARBA" id="ARBA00004370"/>
    </source>
</evidence>
<evidence type="ECO:0000256" key="12">
    <source>
        <dbReference type="SAM" id="SignalP"/>
    </source>
</evidence>
<keyword evidence="15" id="KW-1185">Reference proteome</keyword>
<keyword evidence="4 12" id="KW-0732">Signal</keyword>
<comment type="caution">
    <text evidence="14">The sequence shown here is derived from an EMBL/GenBank/DDBJ whole genome shotgun (WGS) entry which is preliminary data.</text>
</comment>
<name>A0A8T2YXC2_POPDE</name>
<dbReference type="Pfam" id="PF00560">
    <property type="entry name" value="LRR_1"/>
    <property type="match status" value="2"/>
</dbReference>
<dbReference type="InterPro" id="IPR011009">
    <property type="entry name" value="Kinase-like_dom_sf"/>
</dbReference>
<gene>
    <name evidence="14" type="ORF">H0E87_007723</name>
</gene>
<dbReference type="FunFam" id="3.80.10.10:FF:000542">
    <property type="entry name" value="Leucine-rich repeat protein kinase family protein"/>
    <property type="match status" value="1"/>
</dbReference>
<dbReference type="Proteomes" id="UP000807159">
    <property type="component" value="Chromosome 4"/>
</dbReference>
<dbReference type="PANTHER" id="PTHR45974">
    <property type="entry name" value="RECEPTOR-LIKE PROTEIN 55"/>
    <property type="match status" value="1"/>
</dbReference>
<sequence length="809" mass="88610">MCPKVLTFLLVASFQIYTETYGDDFTVMSILKGAWENTPRKWVGADPCGGKWEGISCNNSRVTSITLAAVGLMGELSGDISSLSELEVLDLSYNTGLSGTLPASIVNLKKLKKFWLVVVSLVLSPELIGSLQLLESLDLNSNRFTGPIPHSIGNLSKLFLLDLSNNMLDGAIPVSSGTTSGLDMLVNAKHFHLGGNQLSGTIPKELFRSDMTLIHVLLHDNNLTGSIPSTLGLVQTLEAVRFEGNSLTGPVPPNLNNLTTVKTLILSNNKFTGPVPNLTGMAYLSYLDLSNNSFNASDIPLSFSNLRALTTLMMENTGLEGQIPPTLFDLPNLQTLILRNNQLSGTLVIATSSSSQLKVIDMRNNLISFYSETPERRNNVDVILVGNPACELTEATEHHCTVHHCISDQISSPNSKFTYPYTGVLFFRPPFLESRNATCYLRLVEESLMHSFKNCNLPVDSVYVNCSTNDSLGYLELKVSVFPSGHNHFSTTTISEIGFVLNLQTIQNPDIFGPSYFQGVAYPYFSGEPTVPNKFSSTGSIIGAAAGGASFLLLLLLAGVYAYRQKKRRERASEQKNHFAYLDLKNSDRVPQLKGARCFSFDEITKSTNNFSEANHIGSGGYGMVYRGMLPTGQLIAIKRCRQGSVQGGLEFNAEIEVLSRVHHKNVVNLVGFCFERGEQMLIYEFVRNGSLRDSLSERGKYLAAEVSSSLDRKKDLYSLHELLDPSIGLDTKPKGLDKIVDLALKCVQEKGSDRPTMGEVVKEIENILHLAGLNPNTESESTSASFEEASQDEFPPSLKEEELSLSSV</sequence>
<dbReference type="PANTHER" id="PTHR45974:SF266">
    <property type="entry name" value="LEUCINE-RICH REPEAT RECEPTOR PROTEIN KINASE HPCA1"/>
    <property type="match status" value="1"/>
</dbReference>
<dbReference type="EMBL" id="JACEGQ020000004">
    <property type="protein sequence ID" value="KAH8509914.1"/>
    <property type="molecule type" value="Genomic_DNA"/>
</dbReference>
<dbReference type="Gene3D" id="3.30.200.20">
    <property type="entry name" value="Phosphorylase Kinase, domain 1"/>
    <property type="match status" value="1"/>
</dbReference>
<keyword evidence="9" id="KW-0067">ATP-binding</keyword>
<dbReference type="GO" id="GO:0016020">
    <property type="term" value="C:membrane"/>
    <property type="evidence" value="ECO:0007669"/>
    <property type="project" value="UniProtKB-SubCell"/>
</dbReference>
<keyword evidence="2" id="KW-0433">Leucine-rich repeat</keyword>
<dbReference type="FunFam" id="3.80.10.10:FF:000363">
    <property type="entry name" value="Leucine-rich repeat family protein"/>
    <property type="match status" value="1"/>
</dbReference>
<evidence type="ECO:0000256" key="6">
    <source>
        <dbReference type="ARBA" id="ARBA00022989"/>
    </source>
</evidence>
<evidence type="ECO:0000256" key="3">
    <source>
        <dbReference type="ARBA" id="ARBA00022692"/>
    </source>
</evidence>